<organism evidence="2">
    <name type="scientific">Cyprinus carpio</name>
    <name type="common">Common carp</name>
    <dbReference type="NCBI Taxonomy" id="7962"/>
    <lineage>
        <taxon>Eukaryota</taxon>
        <taxon>Metazoa</taxon>
        <taxon>Chordata</taxon>
        <taxon>Craniata</taxon>
        <taxon>Vertebrata</taxon>
        <taxon>Euteleostomi</taxon>
        <taxon>Actinopterygii</taxon>
        <taxon>Neopterygii</taxon>
        <taxon>Teleostei</taxon>
        <taxon>Ostariophysi</taxon>
        <taxon>Cypriniformes</taxon>
        <taxon>Cyprinidae</taxon>
        <taxon>Cyprininae</taxon>
        <taxon>Cyprinus</taxon>
    </lineage>
</organism>
<feature type="compositionally biased region" description="Basic and acidic residues" evidence="1">
    <location>
        <begin position="387"/>
        <end position="397"/>
    </location>
</feature>
<evidence type="ECO:0000256" key="1">
    <source>
        <dbReference type="SAM" id="MobiDB-lite"/>
    </source>
</evidence>
<dbReference type="GeneID" id="122141921"/>
<name>A0A9Q9XRG3_CYPCA</name>
<proteinExistence type="predicted"/>
<dbReference type="RefSeq" id="XP_042606645.1">
    <property type="nucleotide sequence ID" value="XM_042750711.1"/>
</dbReference>
<dbReference type="AlphaFoldDB" id="A0A9Q9XRG3"/>
<dbReference type="KEGG" id="ccar:122141921"/>
<accession>A0A9Q9XRG3</accession>
<dbReference type="Proteomes" id="UP001155660">
    <property type="component" value="Chromosome B23"/>
</dbReference>
<feature type="compositionally biased region" description="Polar residues" evidence="1">
    <location>
        <begin position="45"/>
        <end position="54"/>
    </location>
</feature>
<sequence>MLAWNADYWSITFYASGEALEIAFYPMYINTPSMSESSTDDEQPGPSNLVSNSEGRAGGSSTSESSTDDEQPGPSALVNNSEGRAGRSRTSADQSSGGQLKTRQGFKSKREHGRSESRLRKKRRLDHNPNSLPMFIDNSPEARWETHMSGSSTDDEQPGPSNLVNSCKARPGGSRAPDRSERREWKRWRPDHWSDSDDSLSSGFSSPALLEETSSDDKQPEPSHRENSEARVSADQIKQEKSSDHQSDSLMDSLISEFSQMYISTPPETCGKMKSSNKDDELSQLVNNSEVRAEGSRASSDQSSDSQDEMRQGVKRKRKTSSRSESRENTKNGLDHRSGSDSIDDQADPSVRDNNEARAGGSRAPSDQSSGSQMETRQGLKRKRKTSDRPESREQKPRRSGRHK</sequence>
<feature type="compositionally biased region" description="Basic and acidic residues" evidence="1">
    <location>
        <begin position="215"/>
        <end position="229"/>
    </location>
</feature>
<feature type="compositionally biased region" description="Polar residues" evidence="1">
    <location>
        <begin position="256"/>
        <end position="267"/>
    </location>
</feature>
<gene>
    <name evidence="2" type="primary">LOC122141921</name>
</gene>
<feature type="compositionally biased region" description="Basic and acidic residues" evidence="1">
    <location>
        <begin position="176"/>
        <end position="195"/>
    </location>
</feature>
<feature type="compositionally biased region" description="Basic and acidic residues" evidence="1">
    <location>
        <begin position="322"/>
        <end position="339"/>
    </location>
</feature>
<evidence type="ECO:0000313" key="2">
    <source>
        <dbReference type="RefSeq" id="XP_042606645.1"/>
    </source>
</evidence>
<feature type="compositionally biased region" description="Polar residues" evidence="1">
    <location>
        <begin position="77"/>
        <end position="102"/>
    </location>
</feature>
<feature type="region of interest" description="Disordered" evidence="1">
    <location>
        <begin position="33"/>
        <end position="404"/>
    </location>
</feature>
<reference evidence="2" key="1">
    <citation type="submission" date="2025-08" db="UniProtKB">
        <authorList>
            <consortium name="RefSeq"/>
        </authorList>
    </citation>
    <scope>IDENTIFICATION</scope>
    <source>
        <tissue evidence="2">Muscle</tissue>
    </source>
</reference>
<feature type="compositionally biased region" description="Basic and acidic residues" evidence="1">
    <location>
        <begin position="237"/>
        <end position="247"/>
    </location>
</feature>
<protein>
    <submittedName>
        <fullName evidence="2">Transcriptional regulator ATRX homolog</fullName>
    </submittedName>
</protein>
<feature type="compositionally biased region" description="Polar residues" evidence="1">
    <location>
        <begin position="365"/>
        <end position="376"/>
    </location>
</feature>